<sequence>MLVESRWQWFNFNGHGGCGLIVIRNAHEQEAEVLAAIGLRAWRQATAALGITPTLYDNAASAFSNFTRSSWLAIRVAEFGGSVAGWAAREHFDETISDFWIDPDFQRRRVGSRLLGDVERLIEDRGFETIRLETHAQNEPAVAFFRHHGYSVRWLSVSYAPKLDREVQSVGLQKQLAEVESGLYGPAF</sequence>
<dbReference type="Gene3D" id="3.40.630.30">
    <property type="match status" value="1"/>
</dbReference>
<dbReference type="GO" id="GO:0016747">
    <property type="term" value="F:acyltransferase activity, transferring groups other than amino-acyl groups"/>
    <property type="evidence" value="ECO:0007669"/>
    <property type="project" value="InterPro"/>
</dbReference>
<evidence type="ECO:0000256" key="1">
    <source>
        <dbReference type="ARBA" id="ARBA00022679"/>
    </source>
</evidence>
<dbReference type="SUPFAM" id="SSF55729">
    <property type="entry name" value="Acyl-CoA N-acyltransferases (Nat)"/>
    <property type="match status" value="1"/>
</dbReference>
<dbReference type="Pfam" id="PF00583">
    <property type="entry name" value="Acetyltransf_1"/>
    <property type="match status" value="1"/>
</dbReference>
<dbReference type="InterPro" id="IPR050832">
    <property type="entry name" value="Bact_Acetyltransf"/>
</dbReference>
<dbReference type="Proteomes" id="UP000191897">
    <property type="component" value="Unassembled WGS sequence"/>
</dbReference>
<dbReference type="PROSITE" id="PS51186">
    <property type="entry name" value="GNAT"/>
    <property type="match status" value="1"/>
</dbReference>
<organism evidence="4 5">
    <name type="scientific">Agrobacterium tumefaciens str. Kerr 14</name>
    <dbReference type="NCBI Taxonomy" id="1183424"/>
    <lineage>
        <taxon>Bacteria</taxon>
        <taxon>Pseudomonadati</taxon>
        <taxon>Pseudomonadota</taxon>
        <taxon>Alphaproteobacteria</taxon>
        <taxon>Hyphomicrobiales</taxon>
        <taxon>Rhizobiaceae</taxon>
        <taxon>Rhizobium/Agrobacterium group</taxon>
        <taxon>Agrobacterium</taxon>
        <taxon>Agrobacterium tumefaciens complex</taxon>
    </lineage>
</organism>
<keyword evidence="2" id="KW-0012">Acyltransferase</keyword>
<name>A0A1S7QJ41_AGRTU</name>
<evidence type="ECO:0000256" key="2">
    <source>
        <dbReference type="ARBA" id="ARBA00023315"/>
    </source>
</evidence>
<proteinExistence type="predicted"/>
<feature type="domain" description="N-acetyltransferase" evidence="3">
    <location>
        <begin position="21"/>
        <end position="177"/>
    </location>
</feature>
<evidence type="ECO:0000313" key="4">
    <source>
        <dbReference type="EMBL" id="CUX37745.1"/>
    </source>
</evidence>
<dbReference type="InterPro" id="IPR016181">
    <property type="entry name" value="Acyl_CoA_acyltransferase"/>
</dbReference>
<keyword evidence="1 4" id="KW-0808">Transferase</keyword>
<dbReference type="EMBL" id="FBWC01000017">
    <property type="protein sequence ID" value="CUX37745.1"/>
    <property type="molecule type" value="Genomic_DNA"/>
</dbReference>
<accession>A0A1S7QJ41</accession>
<dbReference type="CDD" id="cd04301">
    <property type="entry name" value="NAT_SF"/>
    <property type="match status" value="1"/>
</dbReference>
<dbReference type="AlphaFoldDB" id="A0A1S7QJ41"/>
<evidence type="ECO:0000313" key="5">
    <source>
        <dbReference type="Proteomes" id="UP000191897"/>
    </source>
</evidence>
<protein>
    <submittedName>
        <fullName evidence="4">Acetyltransferase</fullName>
    </submittedName>
</protein>
<dbReference type="InterPro" id="IPR000182">
    <property type="entry name" value="GNAT_dom"/>
</dbReference>
<evidence type="ECO:0000259" key="3">
    <source>
        <dbReference type="PROSITE" id="PS51186"/>
    </source>
</evidence>
<gene>
    <name evidence="4" type="ORF">AGR4C_Cc80156</name>
</gene>
<reference evidence="4 5" key="1">
    <citation type="submission" date="2016-01" db="EMBL/GenBank/DDBJ databases">
        <authorList>
            <person name="Oliw E.H."/>
        </authorList>
    </citation>
    <scope>NUCLEOTIDE SEQUENCE [LARGE SCALE GENOMIC DNA]</scope>
    <source>
        <strain evidence="4 5">Kerr 14</strain>
    </source>
</reference>
<dbReference type="PANTHER" id="PTHR43877">
    <property type="entry name" value="AMINOALKYLPHOSPHONATE N-ACETYLTRANSFERASE-RELATED-RELATED"/>
    <property type="match status" value="1"/>
</dbReference>